<organism evidence="1 2">
    <name type="scientific">Nitrosomonas cryotolerans ATCC 49181</name>
    <dbReference type="NCBI Taxonomy" id="1131553"/>
    <lineage>
        <taxon>Bacteria</taxon>
        <taxon>Pseudomonadati</taxon>
        <taxon>Pseudomonadota</taxon>
        <taxon>Betaproteobacteria</taxon>
        <taxon>Nitrosomonadales</taxon>
        <taxon>Nitrosomonadaceae</taxon>
        <taxon>Nitrosomonas</taxon>
    </lineage>
</organism>
<dbReference type="AlphaFoldDB" id="A0A1N6F9N0"/>
<evidence type="ECO:0000313" key="2">
    <source>
        <dbReference type="Proteomes" id="UP000185062"/>
    </source>
</evidence>
<name>A0A1N6F9N0_9PROT</name>
<dbReference type="STRING" id="44575.SAMN05216419_101710"/>
<proteinExistence type="predicted"/>
<reference evidence="1 2" key="1">
    <citation type="submission" date="2016-12" db="EMBL/GenBank/DDBJ databases">
        <authorList>
            <person name="Song W.-J."/>
            <person name="Kurnit D.M."/>
        </authorList>
    </citation>
    <scope>NUCLEOTIDE SEQUENCE [LARGE SCALE GENOMIC DNA]</scope>
    <source>
        <strain evidence="1 2">ATCC 49181</strain>
    </source>
</reference>
<accession>A0A1N6F9N0</accession>
<keyword evidence="2" id="KW-1185">Reference proteome</keyword>
<dbReference type="EMBL" id="FSRO01000001">
    <property type="protein sequence ID" value="SIN91970.1"/>
    <property type="molecule type" value="Genomic_DNA"/>
</dbReference>
<gene>
    <name evidence="1" type="ORF">SAMN02743940_0159</name>
</gene>
<protein>
    <submittedName>
        <fullName evidence="1">Uncharacterized protein</fullName>
    </submittedName>
</protein>
<dbReference type="RefSeq" id="WP_028461548.1">
    <property type="nucleotide sequence ID" value="NZ_FSRO01000001.1"/>
</dbReference>
<evidence type="ECO:0000313" key="1">
    <source>
        <dbReference type="EMBL" id="SIN91970.1"/>
    </source>
</evidence>
<sequence>MRRFLQLLAICLFATPVLLIALLFQAIEAQPRIVRQVTLSPQHIAHAKQLIDTHLHQANPGVLTTASILSKDADIATNYLVNRFGNGSAQVVFSDQHALIRLCLPIPTNLINGYLNFEITLMQMAGLPQLQAVHVGNLILPDFITRLFVSQLIKWAQRNYELYAIADAIKLVRITPDKVNIVYRWENKFSQNKQGIPLIDKQERARLFRYHTLLTRISKQSNTRTISLTKILPPLMQLASSHSIKGNAVLENRAVLLVTAFHVLGMPLKLLIPEAANWPRANNQIVTIDERDDFAKHFILSAAITAYTDTILSDAIGLYKELEDSRSGSGFSFNDIAADRAGTRFGEKAVASQATARHLQQVIAPGLDDADLMPPWSDLPESMSEAEFKQRYGGLNTPAYQKMMQDIEKRVSALPILR</sequence>
<dbReference type="eggNOG" id="COG5544">
    <property type="taxonomic scope" value="Bacteria"/>
</dbReference>
<dbReference type="Proteomes" id="UP000185062">
    <property type="component" value="Unassembled WGS sequence"/>
</dbReference>